<evidence type="ECO:0000313" key="9">
    <source>
        <dbReference type="Proteomes" id="UP000515908"/>
    </source>
</evidence>
<dbReference type="Proteomes" id="UP000515908">
    <property type="component" value="Chromosome 10"/>
</dbReference>
<evidence type="ECO:0000256" key="1">
    <source>
        <dbReference type="ARBA" id="ARBA00004167"/>
    </source>
</evidence>
<evidence type="ECO:0000256" key="3">
    <source>
        <dbReference type="ARBA" id="ARBA00022729"/>
    </source>
</evidence>
<evidence type="ECO:0000256" key="5">
    <source>
        <dbReference type="ARBA" id="ARBA00023136"/>
    </source>
</evidence>
<gene>
    <name evidence="8" type="ORF">ADEAN_000548800</name>
</gene>
<dbReference type="GO" id="GO:0016020">
    <property type="term" value="C:membrane"/>
    <property type="evidence" value="ECO:0007669"/>
    <property type="project" value="UniProtKB-SubCell"/>
</dbReference>
<keyword evidence="3" id="KW-0732">Signal</keyword>
<keyword evidence="4 7" id="KW-1133">Transmembrane helix</keyword>
<proteinExistence type="predicted"/>
<evidence type="ECO:0000313" key="8">
    <source>
        <dbReference type="EMBL" id="CAD2218002.1"/>
    </source>
</evidence>
<feature type="transmembrane region" description="Helical" evidence="7">
    <location>
        <begin position="252"/>
        <end position="273"/>
    </location>
</feature>
<dbReference type="AlphaFoldDB" id="A0A7G2CID2"/>
<reference evidence="8 9" key="1">
    <citation type="submission" date="2020-08" db="EMBL/GenBank/DDBJ databases">
        <authorList>
            <person name="Newling K."/>
            <person name="Davey J."/>
            <person name="Forrester S."/>
        </authorList>
    </citation>
    <scope>NUCLEOTIDE SEQUENCE [LARGE SCALE GENOMIC DNA]</scope>
    <source>
        <strain evidence="9">Crithidia deanei Carvalho (ATCC PRA-265)</strain>
    </source>
</reference>
<protein>
    <submittedName>
        <fullName evidence="8">Autophagy-related protein 27, putative</fullName>
    </submittedName>
</protein>
<dbReference type="VEuPathDB" id="TriTrypDB:ADEAN_000548800"/>
<keyword evidence="9" id="KW-1185">Reference proteome</keyword>
<keyword evidence="5 7" id="KW-0472">Membrane</keyword>
<feature type="compositionally biased region" description="Gly residues" evidence="6">
    <location>
        <begin position="225"/>
        <end position="236"/>
    </location>
</feature>
<dbReference type="EMBL" id="LR877154">
    <property type="protein sequence ID" value="CAD2218002.1"/>
    <property type="molecule type" value="Genomic_DNA"/>
</dbReference>
<sequence length="334" mass="36732">MCSEVHGFADEFNHKFIITAPQDFENNSNESVVLVVRAFPMYLGSLSTSWLSVRAQYRTEQGSQAELVSDNNGIIQINSIASETDIEVTVNKVRKDGPAPFRFYSFHANFPSCYMEVGPTNSFIAPVPVKLRASSALTRVYFKTLLPSSNNAIKITALNSPSVKFIDVLSDDRKQFTRYGIDEVIPGMPGKNVFFSLVTGDAASSAEYELLYLAVEYTTSDGKAPSGGGGKGGDSTSGGTSNETKEEGSSTFYNFLILVLVLLLLYMVGGSFYNYTRNDIREFPDYIPHSNTLRHFAQGSTNFFSTLKGNRRQEYAPVNGYGDRAGGGRNPYDL</sequence>
<evidence type="ECO:0000256" key="4">
    <source>
        <dbReference type="ARBA" id="ARBA00022989"/>
    </source>
</evidence>
<keyword evidence="2 7" id="KW-0812">Transmembrane</keyword>
<feature type="region of interest" description="Disordered" evidence="6">
    <location>
        <begin position="222"/>
        <end position="247"/>
    </location>
</feature>
<organism evidence="8 9">
    <name type="scientific">Angomonas deanei</name>
    <dbReference type="NCBI Taxonomy" id="59799"/>
    <lineage>
        <taxon>Eukaryota</taxon>
        <taxon>Discoba</taxon>
        <taxon>Euglenozoa</taxon>
        <taxon>Kinetoplastea</taxon>
        <taxon>Metakinetoplastina</taxon>
        <taxon>Trypanosomatida</taxon>
        <taxon>Trypanosomatidae</taxon>
        <taxon>Strigomonadinae</taxon>
        <taxon>Angomonas</taxon>
    </lineage>
</organism>
<evidence type="ECO:0000256" key="7">
    <source>
        <dbReference type="SAM" id="Phobius"/>
    </source>
</evidence>
<dbReference type="Pfam" id="PF09451">
    <property type="entry name" value="ATG27"/>
    <property type="match status" value="1"/>
</dbReference>
<accession>A0A7G2CID2</accession>
<evidence type="ECO:0000256" key="6">
    <source>
        <dbReference type="SAM" id="MobiDB-lite"/>
    </source>
</evidence>
<name>A0A7G2CID2_9TRYP</name>
<comment type="subcellular location">
    <subcellularLocation>
        <location evidence="1">Membrane</location>
        <topology evidence="1">Single-pass membrane protein</topology>
    </subcellularLocation>
</comment>
<dbReference type="InterPro" id="IPR018939">
    <property type="entry name" value="Autophagy-rel_prot_27"/>
</dbReference>
<evidence type="ECO:0000256" key="2">
    <source>
        <dbReference type="ARBA" id="ARBA00022692"/>
    </source>
</evidence>